<organism evidence="1">
    <name type="scientific">Candidatus Kentrum eta</name>
    <dbReference type="NCBI Taxonomy" id="2126337"/>
    <lineage>
        <taxon>Bacteria</taxon>
        <taxon>Pseudomonadati</taxon>
        <taxon>Pseudomonadota</taxon>
        <taxon>Gammaproteobacteria</taxon>
        <taxon>Candidatus Kentrum</taxon>
    </lineage>
</organism>
<gene>
    <name evidence="1" type="ORF">BECKH772A_GA0070896_1003218</name>
    <name evidence="2" type="ORF">BECKH772B_GA0070898_1003116</name>
    <name evidence="3" type="ORF">BECKH772C_GA0070978_1003119</name>
</gene>
<protein>
    <submittedName>
        <fullName evidence="1">Uncharacterized protein</fullName>
    </submittedName>
</protein>
<dbReference type="EMBL" id="CAADFI010000031">
    <property type="protein sequence ID" value="VFJ92574.1"/>
    <property type="molecule type" value="Genomic_DNA"/>
</dbReference>
<evidence type="ECO:0000313" key="2">
    <source>
        <dbReference type="EMBL" id="VFJ92574.1"/>
    </source>
</evidence>
<dbReference type="EMBL" id="CAADFJ010000031">
    <property type="protein sequence ID" value="VFJ99387.1"/>
    <property type="molecule type" value="Genomic_DNA"/>
</dbReference>
<evidence type="ECO:0000313" key="3">
    <source>
        <dbReference type="EMBL" id="VFJ99387.1"/>
    </source>
</evidence>
<sequence length="78" mass="8420">MASYLAGWMRSGVLNTRLAMYGCQLGSGMDVSRKMAIKNPVPGDSRAGFVVRTLCVRIGFKNGKASFYPLISENVESG</sequence>
<dbReference type="AlphaFoldDB" id="A0A450UG41"/>
<accession>A0A450UG41</accession>
<dbReference type="EMBL" id="CAADFG010000032">
    <property type="protein sequence ID" value="VFJ91515.1"/>
    <property type="molecule type" value="Genomic_DNA"/>
</dbReference>
<proteinExistence type="predicted"/>
<name>A0A450UG41_9GAMM</name>
<evidence type="ECO:0000313" key="1">
    <source>
        <dbReference type="EMBL" id="VFJ91515.1"/>
    </source>
</evidence>
<reference evidence="1" key="1">
    <citation type="submission" date="2019-02" db="EMBL/GenBank/DDBJ databases">
        <authorList>
            <person name="Gruber-Vodicka R. H."/>
            <person name="Seah K. B. B."/>
        </authorList>
    </citation>
    <scope>NUCLEOTIDE SEQUENCE</scope>
    <source>
        <strain evidence="3">BECK_SA2B12</strain>
        <strain evidence="1">BECK_SA2B15</strain>
        <strain evidence="2">BECK_SA2B20</strain>
    </source>
</reference>